<dbReference type="EMBL" id="VVIQ01000003">
    <property type="protein sequence ID" value="MUL27353.1"/>
    <property type="molecule type" value="Genomic_DNA"/>
</dbReference>
<dbReference type="GO" id="GO:0033202">
    <property type="term" value="C:DNA helicase complex"/>
    <property type="evidence" value="ECO:0007669"/>
    <property type="project" value="TreeGrafter"/>
</dbReference>
<dbReference type="InterPro" id="IPR014017">
    <property type="entry name" value="DNA_helicase_UvrD-like_C"/>
</dbReference>
<dbReference type="InterPro" id="IPR027417">
    <property type="entry name" value="P-loop_NTPase"/>
</dbReference>
<feature type="domain" description="(+)RNA virus helicase C-terminal" evidence="6">
    <location>
        <begin position="11"/>
        <end position="130"/>
    </location>
</feature>
<dbReference type="Proteomes" id="UP000482295">
    <property type="component" value="Unassembled WGS sequence"/>
</dbReference>
<evidence type="ECO:0000313" key="8">
    <source>
        <dbReference type="EMBL" id="MUL27353.1"/>
    </source>
</evidence>
<name>A0A7C9LAE5_9BACT</name>
<evidence type="ECO:0000256" key="5">
    <source>
        <dbReference type="ARBA" id="ARBA00034923"/>
    </source>
</evidence>
<protein>
    <recommendedName>
        <fullName evidence="5">DNA 3'-5' helicase II</fullName>
    </recommendedName>
</protein>
<dbReference type="GO" id="GO:0003677">
    <property type="term" value="F:DNA binding"/>
    <property type="evidence" value="ECO:0007669"/>
    <property type="project" value="InterPro"/>
</dbReference>
<keyword evidence="9" id="KW-1185">Reference proteome</keyword>
<dbReference type="GO" id="GO:0000725">
    <property type="term" value="P:recombinational repair"/>
    <property type="evidence" value="ECO:0007669"/>
    <property type="project" value="TreeGrafter"/>
</dbReference>
<comment type="caution">
    <text evidence="8">The sequence shown here is derived from an EMBL/GenBank/DDBJ whole genome shotgun (WGS) entry which is preliminary data.</text>
</comment>
<dbReference type="Pfam" id="PF13361">
    <property type="entry name" value="UvrD_C"/>
    <property type="match status" value="1"/>
</dbReference>
<evidence type="ECO:0000259" key="6">
    <source>
        <dbReference type="Pfam" id="PF01443"/>
    </source>
</evidence>
<dbReference type="InterPro" id="IPR027351">
    <property type="entry name" value="(+)RNA_virus_helicase_core_dom"/>
</dbReference>
<evidence type="ECO:0000313" key="9">
    <source>
        <dbReference type="Proteomes" id="UP000482295"/>
    </source>
</evidence>
<keyword evidence="2" id="KW-0378">Hydrolase</keyword>
<evidence type="ECO:0000256" key="3">
    <source>
        <dbReference type="ARBA" id="ARBA00022806"/>
    </source>
</evidence>
<keyword evidence="4" id="KW-0067">ATP-binding</keyword>
<dbReference type="GO" id="GO:0016787">
    <property type="term" value="F:hydrolase activity"/>
    <property type="evidence" value="ECO:0007669"/>
    <property type="project" value="UniProtKB-KW"/>
</dbReference>
<dbReference type="PANTHER" id="PTHR11070">
    <property type="entry name" value="UVRD / RECB / PCRA DNA HELICASE FAMILY MEMBER"/>
    <property type="match status" value="1"/>
</dbReference>
<evidence type="ECO:0000259" key="7">
    <source>
        <dbReference type="Pfam" id="PF13361"/>
    </source>
</evidence>
<organism evidence="8 9">
    <name type="scientific">Prevotella vespertina</name>
    <dbReference type="NCBI Taxonomy" id="2608404"/>
    <lineage>
        <taxon>Bacteria</taxon>
        <taxon>Pseudomonadati</taxon>
        <taxon>Bacteroidota</taxon>
        <taxon>Bacteroidia</taxon>
        <taxon>Bacteroidales</taxon>
        <taxon>Prevotellaceae</taxon>
        <taxon>Prevotella</taxon>
    </lineage>
</organism>
<proteinExistence type="predicted"/>
<dbReference type="Pfam" id="PF01443">
    <property type="entry name" value="Viral_helicase1"/>
    <property type="match status" value="1"/>
</dbReference>
<dbReference type="AlphaFoldDB" id="A0A7C9LAE5"/>
<evidence type="ECO:0000256" key="4">
    <source>
        <dbReference type="ARBA" id="ARBA00022840"/>
    </source>
</evidence>
<feature type="domain" description="UvrD-like helicase C-terminal" evidence="7">
    <location>
        <begin position="270"/>
        <end position="332"/>
    </location>
</feature>
<accession>A0A7C9LAE5</accession>
<dbReference type="GO" id="GO:0043138">
    <property type="term" value="F:3'-5' DNA helicase activity"/>
    <property type="evidence" value="ECO:0007669"/>
    <property type="project" value="TreeGrafter"/>
</dbReference>
<dbReference type="Gene3D" id="3.40.50.300">
    <property type="entry name" value="P-loop containing nucleotide triphosphate hydrolases"/>
    <property type="match status" value="3"/>
</dbReference>
<reference evidence="8 9" key="1">
    <citation type="submission" date="2019-09" db="EMBL/GenBank/DDBJ databases">
        <title>Prevotella A2879 sp. nov., isolated from an abscess of a patient.</title>
        <authorList>
            <person name="Buhl M."/>
            <person name="Oberhettinger P."/>
        </authorList>
    </citation>
    <scope>NUCLEOTIDE SEQUENCE [LARGE SCALE GENOMIC DNA]</scope>
    <source>
        <strain evidence="8 9">A2879</strain>
    </source>
</reference>
<dbReference type="InterPro" id="IPR000212">
    <property type="entry name" value="DNA_helicase_UvrD/REP"/>
</dbReference>
<evidence type="ECO:0000256" key="1">
    <source>
        <dbReference type="ARBA" id="ARBA00022741"/>
    </source>
</evidence>
<keyword evidence="3" id="KW-0347">Helicase</keyword>
<sequence length="368" mass="41574">MLEVFDIESIWIKGFAGSGKSVLLVYTVKKIRSRSSHSRIMLIVFTKSLVEMFKAAFKELGLNIDIDTYYGFMKSGNHYDYILCDEVQDLTPRVISEMNSRCSHIIVAGDSNQSIYESDPQWHEATVSASEIGHLIHGDAFELGVIHRLSRSIIDAVQRFLPRMKIFSAKRDMTKSDTQIRLCEAPSEQKEVSYIIENATKAVNQGYTTAVLIPTQREIVNFVNKALVSQGKSPWPATTNKWGKLDFGAMNRYLQSNGIKLQYVGNGYGQFSESDHRIILMTFHSAKGLDFDQVFIPFANSRMYISPNESIAKTLFMVAMTRCREDLYISYYGYPSDYLDAFKSNCSHIDIGSASVKSAGNARNPWGF</sequence>
<evidence type="ECO:0000256" key="2">
    <source>
        <dbReference type="ARBA" id="ARBA00022801"/>
    </source>
</evidence>
<dbReference type="PANTHER" id="PTHR11070:SF2">
    <property type="entry name" value="ATP-DEPENDENT DNA HELICASE SRS2"/>
    <property type="match status" value="1"/>
</dbReference>
<keyword evidence="1" id="KW-0547">Nucleotide-binding</keyword>
<gene>
    <name evidence="8" type="ORF">F0475_03300</name>
</gene>
<dbReference type="GO" id="GO:0005524">
    <property type="term" value="F:ATP binding"/>
    <property type="evidence" value="ECO:0007669"/>
    <property type="project" value="UniProtKB-KW"/>
</dbReference>
<dbReference type="SUPFAM" id="SSF52540">
    <property type="entry name" value="P-loop containing nucleoside triphosphate hydrolases"/>
    <property type="match status" value="1"/>
</dbReference>
<dbReference type="GO" id="GO:0005829">
    <property type="term" value="C:cytosol"/>
    <property type="evidence" value="ECO:0007669"/>
    <property type="project" value="TreeGrafter"/>
</dbReference>